<dbReference type="InterPro" id="IPR042197">
    <property type="entry name" value="Apaf_helical"/>
</dbReference>
<dbReference type="Gene3D" id="3.40.50.10140">
    <property type="entry name" value="Toll/interleukin-1 receptor homology (TIR) domain"/>
    <property type="match status" value="1"/>
</dbReference>
<dbReference type="InterPro" id="IPR002182">
    <property type="entry name" value="NB-ARC"/>
</dbReference>
<keyword evidence="4" id="KW-0520">NAD</keyword>
<dbReference type="InterPro" id="IPR036390">
    <property type="entry name" value="WH_DNA-bd_sf"/>
</dbReference>
<dbReference type="InterPro" id="IPR027417">
    <property type="entry name" value="P-loop_NTPase"/>
</dbReference>
<dbReference type="Gene3D" id="1.10.8.430">
    <property type="entry name" value="Helical domain of apoptotic protease-activating factors"/>
    <property type="match status" value="1"/>
</dbReference>
<dbReference type="Pfam" id="PF00931">
    <property type="entry name" value="NB-ARC"/>
    <property type="match status" value="1"/>
</dbReference>
<dbReference type="SUPFAM" id="SSF52200">
    <property type="entry name" value="Toll/Interleukin receptor TIR domain"/>
    <property type="match status" value="1"/>
</dbReference>
<dbReference type="GO" id="GO:0006952">
    <property type="term" value="P:defense response"/>
    <property type="evidence" value="ECO:0007669"/>
    <property type="project" value="UniProtKB-KW"/>
</dbReference>
<keyword evidence="1" id="KW-0433">Leucine-rich repeat</keyword>
<proteinExistence type="predicted"/>
<reference evidence="6" key="1">
    <citation type="submission" date="2023-04" db="EMBL/GenBank/DDBJ databases">
        <authorList>
            <person name="Vijverberg K."/>
            <person name="Xiong W."/>
            <person name="Schranz E."/>
        </authorList>
    </citation>
    <scope>NUCLEOTIDE SEQUENCE</scope>
</reference>
<dbReference type="SMART" id="SM00255">
    <property type="entry name" value="TIR"/>
    <property type="match status" value="1"/>
</dbReference>
<dbReference type="AlphaFoldDB" id="A0AA35YDK1"/>
<dbReference type="Pfam" id="PF23282">
    <property type="entry name" value="WHD_ROQ1"/>
    <property type="match status" value="1"/>
</dbReference>
<evidence type="ECO:0000256" key="1">
    <source>
        <dbReference type="ARBA" id="ARBA00022614"/>
    </source>
</evidence>
<evidence type="ECO:0000259" key="5">
    <source>
        <dbReference type="PROSITE" id="PS50104"/>
    </source>
</evidence>
<name>A0AA35YDK1_LACSI</name>
<dbReference type="Gene3D" id="3.80.10.10">
    <property type="entry name" value="Ribonuclease Inhibitor"/>
    <property type="match status" value="2"/>
</dbReference>
<dbReference type="GO" id="GO:0043531">
    <property type="term" value="F:ADP binding"/>
    <property type="evidence" value="ECO:0007669"/>
    <property type="project" value="InterPro"/>
</dbReference>
<evidence type="ECO:0000256" key="4">
    <source>
        <dbReference type="ARBA" id="ARBA00023027"/>
    </source>
</evidence>
<dbReference type="InterPro" id="IPR058192">
    <property type="entry name" value="WHD_ROQ1-like"/>
</dbReference>
<dbReference type="SUPFAM" id="SSF52058">
    <property type="entry name" value="L domain-like"/>
    <property type="match status" value="1"/>
</dbReference>
<feature type="domain" description="TIR" evidence="5">
    <location>
        <begin position="18"/>
        <end position="193"/>
    </location>
</feature>
<gene>
    <name evidence="6" type="ORF">LSALG_LOCUS9209</name>
</gene>
<dbReference type="SUPFAM" id="SSF52540">
    <property type="entry name" value="P-loop containing nucleoside triphosphate hydrolases"/>
    <property type="match status" value="1"/>
</dbReference>
<dbReference type="InterPro" id="IPR044974">
    <property type="entry name" value="Disease_R_plants"/>
</dbReference>
<dbReference type="PRINTS" id="PR00364">
    <property type="entry name" value="DISEASERSIST"/>
</dbReference>
<evidence type="ECO:0000313" key="6">
    <source>
        <dbReference type="EMBL" id="CAI9268803.1"/>
    </source>
</evidence>
<dbReference type="Proteomes" id="UP001177003">
    <property type="component" value="Chromosome 1"/>
</dbReference>
<keyword evidence="2" id="KW-0677">Repeat</keyword>
<dbReference type="InterPro" id="IPR035897">
    <property type="entry name" value="Toll_tir_struct_dom_sf"/>
</dbReference>
<dbReference type="GO" id="GO:0007165">
    <property type="term" value="P:signal transduction"/>
    <property type="evidence" value="ECO:0007669"/>
    <property type="project" value="InterPro"/>
</dbReference>
<organism evidence="6 7">
    <name type="scientific">Lactuca saligna</name>
    <name type="common">Willowleaf lettuce</name>
    <dbReference type="NCBI Taxonomy" id="75948"/>
    <lineage>
        <taxon>Eukaryota</taxon>
        <taxon>Viridiplantae</taxon>
        <taxon>Streptophyta</taxon>
        <taxon>Embryophyta</taxon>
        <taxon>Tracheophyta</taxon>
        <taxon>Spermatophyta</taxon>
        <taxon>Magnoliopsida</taxon>
        <taxon>eudicotyledons</taxon>
        <taxon>Gunneridae</taxon>
        <taxon>Pentapetalae</taxon>
        <taxon>asterids</taxon>
        <taxon>campanulids</taxon>
        <taxon>Asterales</taxon>
        <taxon>Asteraceae</taxon>
        <taxon>Cichorioideae</taxon>
        <taxon>Cichorieae</taxon>
        <taxon>Lactucinae</taxon>
        <taxon>Lactuca</taxon>
    </lineage>
</organism>
<accession>A0AA35YDK1</accession>
<dbReference type="Pfam" id="PF01582">
    <property type="entry name" value="TIR"/>
    <property type="match status" value="1"/>
</dbReference>
<dbReference type="PANTHER" id="PTHR11017:SF585">
    <property type="entry name" value="TIR DOMAIN-CONTAINING PROTEIN"/>
    <property type="match status" value="1"/>
</dbReference>
<dbReference type="PROSITE" id="PS50104">
    <property type="entry name" value="TIR"/>
    <property type="match status" value="1"/>
</dbReference>
<keyword evidence="3" id="KW-0611">Plant defense</keyword>
<sequence>MAIITEIQEEEAATTTTTKYDVFLSFRGKDTRLGFVDHLYQALVNENISTFLDEEEFESGEELKPELERAIKSSCASIIVLSKNFASSTWCLDELVMILEQRKVFGHIVLPIFYNVEPTHIRKQESTFGEALFKHKQRIENEKDEEKKIQGARKLEKWTKGLTEIADLIGKNATGRRETVFIEEVVNEISSKLEPHLQMRIPRLIGMDNLITSIGSWLKSGSTKTAEILTIWGMAGIGKTTFAKHMYKLHEHKFERRSFVEDIGRRCAQQTCSKLDLQKQLLGDILKKKKIEPHNVDLSTSKIEKALLRKKTLLVLDDVDNIDQLEALIGTKGFHPGSKIIVTTKDGSITEKCSLFRMPYPPEHEILALWGLSDRESLRLLCWNAFGSIHPMKGFEKEAQRAAKYCVGHPLALEVLGRSLANEDIATWNDVLEMLKAKVDLTGVKKILQIGFDTLPENCKELFKHIACFFVGTDRVVAETILKGCGIQTSYGIRKLIDRCLLTIEKYNVLAMHQLVQDMGRDLVVGESPEKPWKRSRVWNHEESLDLLEKDKASKKIQGLMLDMKLLGKVHTFKDDDHKKNFRVVQSIPMVYIVFLRIWLFFARLVLMFSSSYSKNVELRTDVLQKMDKLKLLQLNHVKISGYYKNFPKDLRWLCMHGFHLKYIPSDLPMDNLVALDMSYSNLRRLWNKPKLLGSLKILNLSYSKLVKAEGFSWLPALERLILRSCERLVYLCESIGSCNSLVILDMSKCTKLEKVPIIISKLKNVRTLSLEGCLGASEFLMQMKDMESYASSSSITKFVPKSPKSFLISFPSSLVTLSLIDNNLSSESFPKDFSSMSMVKKLRLDGNPIVTLPDCVRSLIKLEELYVGRCSMLKSLLCPSPTIKHLLTQHCATLDKITFPQEMATLPVVYFKDSVSLTEIQGIMKFQFIAQVEDQILCSLGWTNVEDVKGLKMQIWDSGRWPIAKKLPIHMFYEFGIFSTCFPGKVVPEWLAQKSNGTGVVSSLRIRIQNETKNRTWIYYGYIFAVQEGDEDIVWLSHWMFRNNEIENGDKVSVTIVEEEEDGGIMVRECAVSPVYNDGDNKEDPLSYYKSWKHIIGGDLSDFQLTSGDYFLIHDRFFHPPYRFKMLFEHKTTSNLVGYTPQYKDEDANRSEHDNQYRPTKCVMFCEVGVEFFQP</sequence>
<dbReference type="Gene3D" id="3.40.50.300">
    <property type="entry name" value="P-loop containing nucleotide triphosphate hydrolases"/>
    <property type="match status" value="1"/>
</dbReference>
<dbReference type="InterPro" id="IPR032675">
    <property type="entry name" value="LRR_dom_sf"/>
</dbReference>
<dbReference type="PANTHER" id="PTHR11017">
    <property type="entry name" value="LEUCINE-RICH REPEAT-CONTAINING PROTEIN"/>
    <property type="match status" value="1"/>
</dbReference>
<evidence type="ECO:0000313" key="7">
    <source>
        <dbReference type="Proteomes" id="UP001177003"/>
    </source>
</evidence>
<dbReference type="FunFam" id="3.40.50.10140:FF:000007">
    <property type="entry name" value="Disease resistance protein (TIR-NBS-LRR class)"/>
    <property type="match status" value="1"/>
</dbReference>
<protein>
    <recommendedName>
        <fullName evidence="5">TIR domain-containing protein</fullName>
    </recommendedName>
</protein>
<dbReference type="SUPFAM" id="SSF46785">
    <property type="entry name" value="Winged helix' DNA-binding domain"/>
    <property type="match status" value="1"/>
</dbReference>
<dbReference type="EMBL" id="OX465077">
    <property type="protein sequence ID" value="CAI9268803.1"/>
    <property type="molecule type" value="Genomic_DNA"/>
</dbReference>
<keyword evidence="7" id="KW-1185">Reference proteome</keyword>
<dbReference type="InterPro" id="IPR000157">
    <property type="entry name" value="TIR_dom"/>
</dbReference>
<evidence type="ECO:0000256" key="3">
    <source>
        <dbReference type="ARBA" id="ARBA00022821"/>
    </source>
</evidence>
<evidence type="ECO:0000256" key="2">
    <source>
        <dbReference type="ARBA" id="ARBA00022737"/>
    </source>
</evidence>